<reference evidence="12" key="1">
    <citation type="submission" date="2016-04" db="UniProtKB">
        <authorList>
            <consortium name="WormBaseParasite"/>
        </authorList>
    </citation>
    <scope>IDENTIFICATION</scope>
</reference>
<evidence type="ECO:0000313" key="8">
    <source>
        <dbReference type="EMBL" id="VDL60804.1"/>
    </source>
</evidence>
<keyword evidence="3 6" id="KW-0813">Transport</keyword>
<reference evidence="8 10" key="2">
    <citation type="submission" date="2018-11" db="EMBL/GenBank/DDBJ databases">
        <authorList>
            <consortium name="Pathogen Informatics"/>
        </authorList>
    </citation>
    <scope>NUCLEOTIDE SEQUENCE [LARGE SCALE GENOMIC DNA]</scope>
</reference>
<dbReference type="InterPro" id="IPR005378">
    <property type="entry name" value="Vps35"/>
</dbReference>
<dbReference type="AlphaFoldDB" id="A0A158QF82"/>
<dbReference type="EMBL" id="UYSG01011086">
    <property type="protein sequence ID" value="VDL60804.1"/>
    <property type="molecule type" value="Genomic_DNA"/>
</dbReference>
<evidence type="ECO:0000256" key="6">
    <source>
        <dbReference type="PIRNR" id="PIRNR009375"/>
    </source>
</evidence>
<dbReference type="GO" id="GO:0005829">
    <property type="term" value="C:cytosol"/>
    <property type="evidence" value="ECO:0007669"/>
    <property type="project" value="GOC"/>
</dbReference>
<feature type="region of interest" description="Disordered" evidence="7">
    <location>
        <begin position="158"/>
        <end position="200"/>
    </location>
</feature>
<dbReference type="PANTHER" id="PTHR11099:SF0">
    <property type="entry name" value="VACUOLAR PROTEIN SORTING-ASSOCIATED PROTEIN 35"/>
    <property type="match status" value="1"/>
</dbReference>
<dbReference type="WBParaSite" id="HDID_0000848801-mRNA-1">
    <property type="protein sequence ID" value="HDID_0000848801-mRNA-1"/>
    <property type="gene ID" value="HDID_0000848801"/>
</dbReference>
<evidence type="ECO:0000313" key="12">
    <source>
        <dbReference type="WBParaSite" id="HDID_0000848801-mRNA-1"/>
    </source>
</evidence>
<name>A0A158QF82_HYMDI</name>
<comment type="function">
    <text evidence="6">Plays a role in vesicular protein sorting.</text>
</comment>
<dbReference type="OrthoDB" id="10258141at2759"/>
<sequence>MPVTEGEKLLERTIVGMEQQKQAVKAYFDGGANMDGLHCCASALRSLRTSGLSPKAYYELYIKAVEVLNMVDVYLTDEFRQGNCIPHLYEMVQYFSNVLPRLYLLITVGVVYMRVGELPIREILRDLVEMCRGVQHPLRGLFLRNFLLTSIPPNLLPDTLPPDMGAEEAEGVNGSPTQVDVAQGKENAAGTTKTSQPDSSADVLDSINFILLNFAEMNKLWVRMQHQGHTRERERREQERRDLRVLVGANLHRLSQLSSITPRLYRLHILPSILTQVIECRDVIAQEYLMDVIVQTFPDDFHAATLPQLLQACEHLQPAVKLKPIISSLVERLLRYVSEEENGSGEVLFRSLSVELGELAHRRGELYSATSPVTVADARIGLPPEDVPGLFAPLLSMAIALPESIRTNQVNAVLLSAATALETLSSSTVRIQGGSILSRELLGLLYLPLYGSGGPPRLLSSTECATLSIFSSGVPNPPPVEDHEKDSGRLGCLSTLLSLSGLRKLCALLDVAARRRFASLFISRAVERSSTDPESQRITTDSDLDALCEVIGVLIDRQDMESSVTSSNSDDTTEELSLLAASIQLIGKCDDEAMEEKLALLSKMRKRLATGGAMVIKATFPTLVFEVTQLLSRCTTEELSERLIAFCHQSNTKLIANNAADIALRLFLHCTLVITHSESALSAERASLFAYEFFSQAFTLFEQGQQLGDARCQFAAFEALVSTLVHASPRCHLLDGTEAVLRTQVSRAATTLLLLRADQSRAVAISGQLFLPNPSSEVKEGTPVDSEEPSYEADSGVYSCLDKSRSLADMCMDIDTRTQLYVDLLNYHIIYHQQGVGPLENMKSRMNDLLTEMEKLSNQLEFVPQSLALYLKTTRAKALEIIKSS</sequence>
<dbReference type="Pfam" id="PF03635">
    <property type="entry name" value="Vps35"/>
    <property type="match status" value="1"/>
</dbReference>
<evidence type="ECO:0000256" key="2">
    <source>
        <dbReference type="ARBA" id="ARBA00006536"/>
    </source>
</evidence>
<organism evidence="12">
    <name type="scientific">Hymenolepis diminuta</name>
    <name type="common">Rat tapeworm</name>
    <dbReference type="NCBI Taxonomy" id="6216"/>
    <lineage>
        <taxon>Eukaryota</taxon>
        <taxon>Metazoa</taxon>
        <taxon>Spiralia</taxon>
        <taxon>Lophotrochozoa</taxon>
        <taxon>Platyhelminthes</taxon>
        <taxon>Cestoda</taxon>
        <taxon>Eucestoda</taxon>
        <taxon>Cyclophyllidea</taxon>
        <taxon>Hymenolepididae</taxon>
        <taxon>Hymenolepis</taxon>
    </lineage>
</organism>
<keyword evidence="5" id="KW-0472">Membrane</keyword>
<dbReference type="Proteomes" id="UP000274504">
    <property type="component" value="Unassembled WGS sequence"/>
</dbReference>
<evidence type="ECO:0000256" key="3">
    <source>
        <dbReference type="ARBA" id="ARBA00022448"/>
    </source>
</evidence>
<dbReference type="InterPro" id="IPR042491">
    <property type="entry name" value="Vps35_C"/>
</dbReference>
<evidence type="ECO:0000313" key="11">
    <source>
        <dbReference type="Proteomes" id="UP000321570"/>
    </source>
</evidence>
<reference evidence="9 11" key="3">
    <citation type="submission" date="2019-07" db="EMBL/GenBank/DDBJ databases">
        <authorList>
            <person name="Jastrzebski P J."/>
            <person name="Paukszto L."/>
            <person name="Jastrzebski P J."/>
        </authorList>
    </citation>
    <scope>NUCLEOTIDE SEQUENCE [LARGE SCALE GENOMIC DNA]</scope>
    <source>
        <strain evidence="9 11">WMS-il1</strain>
    </source>
</reference>
<dbReference type="Proteomes" id="UP000321570">
    <property type="component" value="Unassembled WGS sequence"/>
</dbReference>
<dbReference type="GO" id="GO:0005770">
    <property type="term" value="C:late endosome"/>
    <property type="evidence" value="ECO:0007669"/>
    <property type="project" value="TreeGrafter"/>
</dbReference>
<dbReference type="PANTHER" id="PTHR11099">
    <property type="entry name" value="VACUOLAR SORTING PROTEIN 35"/>
    <property type="match status" value="1"/>
</dbReference>
<comment type="similarity">
    <text evidence="2 6">Belongs to the VPS35 family.</text>
</comment>
<accession>A0A158QF82</accession>
<feature type="compositionally biased region" description="Polar residues" evidence="7">
    <location>
        <begin position="189"/>
        <end position="199"/>
    </location>
</feature>
<dbReference type="GO" id="GO:0042147">
    <property type="term" value="P:retrograde transport, endosome to Golgi"/>
    <property type="evidence" value="ECO:0007669"/>
    <property type="project" value="InterPro"/>
</dbReference>
<evidence type="ECO:0000256" key="4">
    <source>
        <dbReference type="ARBA" id="ARBA00022927"/>
    </source>
</evidence>
<keyword evidence="4 6" id="KW-0653">Protein transport</keyword>
<evidence type="ECO:0000313" key="9">
    <source>
        <dbReference type="EMBL" id="VUZ41693.1"/>
    </source>
</evidence>
<dbReference type="EMBL" id="CABIJS010000066">
    <property type="protein sequence ID" value="VUZ41693.1"/>
    <property type="molecule type" value="Genomic_DNA"/>
</dbReference>
<gene>
    <name evidence="8" type="ORF">HDID_LOCUS8486</name>
    <name evidence="9" type="ORF">WMSIL1_LOCUS2486</name>
</gene>
<evidence type="ECO:0000313" key="10">
    <source>
        <dbReference type="Proteomes" id="UP000274504"/>
    </source>
</evidence>
<dbReference type="Gene3D" id="1.25.40.660">
    <property type="entry name" value="Vacuolar protein sorting-associated protein 35, helical subcomplex Vps35-C"/>
    <property type="match status" value="1"/>
</dbReference>
<comment type="subcellular location">
    <subcellularLocation>
        <location evidence="1">Membrane</location>
        <topology evidence="1">Peripheral membrane protein</topology>
    </subcellularLocation>
</comment>
<dbReference type="STRING" id="6216.A0A158QF82"/>
<dbReference type="GO" id="GO:0006886">
    <property type="term" value="P:intracellular protein transport"/>
    <property type="evidence" value="ECO:0007669"/>
    <property type="project" value="TreeGrafter"/>
</dbReference>
<protein>
    <recommendedName>
        <fullName evidence="6">Vacuolar protein sorting-associated protein 35</fullName>
    </recommendedName>
</protein>
<evidence type="ECO:0000256" key="1">
    <source>
        <dbReference type="ARBA" id="ARBA00004170"/>
    </source>
</evidence>
<dbReference type="GO" id="GO:0030906">
    <property type="term" value="C:retromer, cargo-selective complex"/>
    <property type="evidence" value="ECO:0007669"/>
    <property type="project" value="InterPro"/>
</dbReference>
<dbReference type="PIRSF" id="PIRSF009375">
    <property type="entry name" value="Retromer_Vps35"/>
    <property type="match status" value="1"/>
</dbReference>
<proteinExistence type="inferred from homology"/>
<evidence type="ECO:0000256" key="5">
    <source>
        <dbReference type="ARBA" id="ARBA00023136"/>
    </source>
</evidence>
<keyword evidence="11" id="KW-1185">Reference proteome</keyword>
<evidence type="ECO:0000256" key="7">
    <source>
        <dbReference type="SAM" id="MobiDB-lite"/>
    </source>
</evidence>